<proteinExistence type="predicted"/>
<feature type="compositionally biased region" description="Basic residues" evidence="2">
    <location>
        <begin position="629"/>
        <end position="638"/>
    </location>
</feature>
<evidence type="ECO:0000313" key="4">
    <source>
        <dbReference type="EMBL" id="PNJ05784.1"/>
    </source>
</evidence>
<dbReference type="PANTHER" id="PTHR15107">
    <property type="entry name" value="RETINOBLASTOMA BINDING PROTEIN 8"/>
    <property type="match status" value="1"/>
</dbReference>
<dbReference type="InterPro" id="IPR033316">
    <property type="entry name" value="RBBP8-like"/>
</dbReference>
<feature type="domain" description="DNA endonuclease Ctp1 N-terminal" evidence="3">
    <location>
        <begin position="4"/>
        <end position="123"/>
    </location>
</feature>
<dbReference type="Ensembl" id="ENSPPYT00000013015.2">
    <property type="protein sequence ID" value="ENSPPYP00000012522.2"/>
    <property type="gene ID" value="ENSPPYG00000011207.2"/>
</dbReference>
<evidence type="ECO:0000256" key="2">
    <source>
        <dbReference type="SAM" id="MobiDB-lite"/>
    </source>
</evidence>
<feature type="compositionally biased region" description="Basic and acidic residues" evidence="2">
    <location>
        <begin position="554"/>
        <end position="570"/>
    </location>
</feature>
<name>H2P2I8_PONAB</name>
<feature type="compositionally biased region" description="Polar residues" evidence="2">
    <location>
        <begin position="655"/>
        <end position="665"/>
    </location>
</feature>
<dbReference type="PANTHER" id="PTHR15107:SF3">
    <property type="entry name" value="RBBP8 N-TERMINAL-LIKE PROTEIN"/>
    <property type="match status" value="1"/>
</dbReference>
<dbReference type="STRING" id="9601.ENSPPYP00000012522"/>
<reference evidence="5 6" key="1">
    <citation type="submission" date="2008-02" db="EMBL/GenBank/DDBJ databases">
        <title>A 6x draft sequence assembly of the Pongo pygmaeus abelii genome.</title>
        <authorList>
            <person name="Wilson R.K."/>
            <person name="Mardis E."/>
        </authorList>
    </citation>
    <scope>NUCLEOTIDE SEQUENCE [LARGE SCALE GENOMIC DNA]</scope>
</reference>
<feature type="region of interest" description="Disordered" evidence="2">
    <location>
        <begin position="126"/>
        <end position="264"/>
    </location>
</feature>
<feature type="compositionally biased region" description="Pro residues" evidence="2">
    <location>
        <begin position="241"/>
        <end position="255"/>
    </location>
</feature>
<gene>
    <name evidence="5" type="primary">RBBP8NL</name>
    <name evidence="4" type="ORF">CR201_G0052231</name>
</gene>
<feature type="compositionally biased region" description="Basic and acidic residues" evidence="2">
    <location>
        <begin position="163"/>
        <end position="185"/>
    </location>
</feature>
<feature type="compositionally biased region" description="Pro residues" evidence="2">
    <location>
        <begin position="537"/>
        <end position="552"/>
    </location>
</feature>
<dbReference type="HOGENOM" id="CLU_027960_0_0_1"/>
<evidence type="ECO:0000313" key="6">
    <source>
        <dbReference type="Proteomes" id="UP000001595"/>
    </source>
</evidence>
<dbReference type="Proteomes" id="UP000001595">
    <property type="component" value="Chromosome 20"/>
</dbReference>
<evidence type="ECO:0000256" key="1">
    <source>
        <dbReference type="SAM" id="Coils"/>
    </source>
</evidence>
<organism evidence="5 6">
    <name type="scientific">Pongo abelii</name>
    <name type="common">Sumatran orangutan</name>
    <name type="synonym">Pongo pygmaeus abelii</name>
    <dbReference type="NCBI Taxonomy" id="9601"/>
    <lineage>
        <taxon>Eukaryota</taxon>
        <taxon>Metazoa</taxon>
        <taxon>Chordata</taxon>
        <taxon>Craniata</taxon>
        <taxon>Vertebrata</taxon>
        <taxon>Euteleostomi</taxon>
        <taxon>Mammalia</taxon>
        <taxon>Eutheria</taxon>
        <taxon>Euarchontoglires</taxon>
        <taxon>Primates</taxon>
        <taxon>Haplorrhini</taxon>
        <taxon>Catarrhini</taxon>
        <taxon>Hominidae</taxon>
        <taxon>Pongo</taxon>
    </lineage>
</organism>
<dbReference type="eggNOG" id="ENOG502RTF0">
    <property type="taxonomic scope" value="Eukaryota"/>
</dbReference>
<dbReference type="AlphaFoldDB" id="H2P2I8"/>
<feature type="compositionally biased region" description="Basic and acidic residues" evidence="2">
    <location>
        <begin position="126"/>
        <end position="140"/>
    </location>
</feature>
<feature type="compositionally biased region" description="Polar residues" evidence="2">
    <location>
        <begin position="463"/>
        <end position="472"/>
    </location>
</feature>
<protein>
    <submittedName>
        <fullName evidence="5">RBBP8 N-terminal like</fullName>
    </submittedName>
    <submittedName>
        <fullName evidence="4">RBBP8NL isoform 1</fullName>
    </submittedName>
</protein>
<feature type="compositionally biased region" description="Low complexity" evidence="2">
    <location>
        <begin position="516"/>
        <end position="528"/>
    </location>
</feature>
<keyword evidence="1" id="KW-0175">Coiled coil</keyword>
<accession>A0A2J8RBA2</accession>
<reference evidence="5" key="3">
    <citation type="submission" date="2025-05" db="UniProtKB">
        <authorList>
            <consortium name="Ensembl"/>
        </authorList>
    </citation>
    <scope>IDENTIFICATION</scope>
</reference>
<feature type="compositionally biased region" description="Basic and acidic residues" evidence="2">
    <location>
        <begin position="437"/>
        <end position="454"/>
    </location>
</feature>
<dbReference type="GeneTree" id="ENSGT00530000063835"/>
<reference evidence="4" key="2">
    <citation type="submission" date="2017-12" db="EMBL/GenBank/DDBJ databases">
        <title>High-resolution comparative analysis of great ape genomes.</title>
        <authorList>
            <person name="Pollen A."/>
            <person name="Hastie A."/>
            <person name="Hormozdiari F."/>
            <person name="Dougherty M."/>
            <person name="Liu R."/>
            <person name="Chaisson M."/>
            <person name="Hoppe E."/>
            <person name="Hill C."/>
            <person name="Pang A."/>
            <person name="Hillier L."/>
            <person name="Baker C."/>
            <person name="Armstrong J."/>
            <person name="Shendure J."/>
            <person name="Paten B."/>
            <person name="Wilson R."/>
            <person name="Chao H."/>
            <person name="Schneider V."/>
            <person name="Ventura M."/>
            <person name="Kronenberg Z."/>
            <person name="Murali S."/>
            <person name="Gordon D."/>
            <person name="Cantsilieris S."/>
            <person name="Munson K."/>
            <person name="Nelson B."/>
            <person name="Raja A."/>
            <person name="Underwood J."/>
            <person name="Diekhans M."/>
            <person name="Fiddes I."/>
            <person name="Haussler D."/>
            <person name="Eichler E."/>
        </authorList>
    </citation>
    <scope>NUCLEOTIDE SEQUENCE [LARGE SCALE GENOMIC DNA]</scope>
    <source>
        <strain evidence="4">Susie</strain>
    </source>
</reference>
<accession>H2P2I8</accession>
<evidence type="ECO:0000313" key="5">
    <source>
        <dbReference type="Ensembl" id="ENSPPYP00000012522.2"/>
    </source>
</evidence>
<dbReference type="InterPro" id="IPR019518">
    <property type="entry name" value="CtIP_N"/>
</dbReference>
<feature type="region of interest" description="Disordered" evidence="2">
    <location>
        <begin position="369"/>
        <end position="665"/>
    </location>
</feature>
<dbReference type="Pfam" id="PF10482">
    <property type="entry name" value="CtIP_N"/>
    <property type="match status" value="1"/>
</dbReference>
<dbReference type="OMA" id="RCQVTQE"/>
<feature type="compositionally biased region" description="Basic and acidic residues" evidence="2">
    <location>
        <begin position="645"/>
        <end position="654"/>
    </location>
</feature>
<sequence length="665" mass="71837">MESFMESLNRLKEIHEKEVLGLQNKLLELNSERCRDAQRIEELFSKNHQLREQQKTLKENLRVLENRLRAGLCDRCMVTQELARKRQQEFESSHLQNLQRIFIITNEMNGLKEENETLKEEVKRLRGLGDRPKPLAKEGTSDPPSPLLLPSPGGWKTITEKPPGAHEEAEEDHQGVGLREEEKPAGHRTSPVAKISPGATLPESRAPDMSPQRISNQLHGTIAVVRPGSQACPADRGPANGTPPPLPARSSPPSPAYERGLSLDSFLRASRPSAMTHEALKHSPKLDRLCLLNRPLSLHLQSSRSSPLAPAAAPRDPRLQDLKAGEGEAWEEPTELLGLPSALAGMQDLRLEGALHLLLAQQQLRARARAGSVRPRGQPTPGEMLPSIPVGSDSEGPESEGARAALATAGLSGGRHTQPAGPGRAQRTEAAATQDCALDKPLDLSEWGRARGQDTPKPAGQRGSLSPATAHTASPEPPTQSGPLTRSPQALSNGTKETRVPEQEEACTPTDPSRPLPGSQLSLSSPGRTGDEDTGRPLPPPHPQLPPHPQPPDLDGHSEPSKAEVLRPESDELDETDTPGSEVGLSSQAEATTSTTTGEGPECICAQEHAQGLPRKRKRTSEPGDKASKKPSRGRRKLTATEGPRSPRDAEDHSPSPNSSPWEET</sequence>
<dbReference type="EMBL" id="NDHI03003717">
    <property type="protein sequence ID" value="PNJ05784.1"/>
    <property type="molecule type" value="Genomic_DNA"/>
</dbReference>
<evidence type="ECO:0000259" key="3">
    <source>
        <dbReference type="Pfam" id="PF10482"/>
    </source>
</evidence>
<feature type="coiled-coil region" evidence="1">
    <location>
        <begin position="5"/>
        <end position="67"/>
    </location>
</feature>
<feature type="compositionally biased region" description="Polar residues" evidence="2">
    <location>
        <begin position="481"/>
        <end position="495"/>
    </location>
</feature>
<keyword evidence="6" id="KW-1185">Reference proteome</keyword>
<feature type="compositionally biased region" description="Low complexity" evidence="2">
    <location>
        <begin position="587"/>
        <end position="600"/>
    </location>
</feature>